<feature type="transmembrane region" description="Helical" evidence="6">
    <location>
        <begin position="157"/>
        <end position="177"/>
    </location>
</feature>
<dbReference type="Pfam" id="PF00892">
    <property type="entry name" value="EamA"/>
    <property type="match status" value="2"/>
</dbReference>
<feature type="domain" description="EamA" evidence="7">
    <location>
        <begin position="15"/>
        <end position="143"/>
    </location>
</feature>
<proteinExistence type="inferred from homology"/>
<evidence type="ECO:0000256" key="6">
    <source>
        <dbReference type="SAM" id="Phobius"/>
    </source>
</evidence>
<dbReference type="PANTHER" id="PTHR32322">
    <property type="entry name" value="INNER MEMBRANE TRANSPORTER"/>
    <property type="match status" value="1"/>
</dbReference>
<dbReference type="InterPro" id="IPR037185">
    <property type="entry name" value="EmrE-like"/>
</dbReference>
<evidence type="ECO:0000256" key="1">
    <source>
        <dbReference type="ARBA" id="ARBA00004141"/>
    </source>
</evidence>
<keyword evidence="5 6" id="KW-0472">Membrane</keyword>
<keyword evidence="4 6" id="KW-1133">Transmembrane helix</keyword>
<dbReference type="EMBL" id="CP035733">
    <property type="protein sequence ID" value="QGY82340.1"/>
    <property type="molecule type" value="Genomic_DNA"/>
</dbReference>
<feature type="transmembrane region" description="Helical" evidence="6">
    <location>
        <begin position="71"/>
        <end position="90"/>
    </location>
</feature>
<feature type="transmembrane region" description="Helical" evidence="6">
    <location>
        <begin position="127"/>
        <end position="145"/>
    </location>
</feature>
<accession>A0A6I6L7N7</accession>
<feature type="transmembrane region" description="Helical" evidence="6">
    <location>
        <begin position="222"/>
        <end position="241"/>
    </location>
</feature>
<evidence type="ECO:0000313" key="9">
    <source>
        <dbReference type="Proteomes" id="UP000428803"/>
    </source>
</evidence>
<evidence type="ECO:0000313" key="8">
    <source>
        <dbReference type="EMBL" id="QGY82340.1"/>
    </source>
</evidence>
<keyword evidence="3 6" id="KW-0812">Transmembrane</keyword>
<keyword evidence="9" id="KW-1185">Reference proteome</keyword>
<comment type="similarity">
    <text evidence="2">Belongs to the EamA transporter family.</text>
</comment>
<dbReference type="GO" id="GO:0016020">
    <property type="term" value="C:membrane"/>
    <property type="evidence" value="ECO:0007669"/>
    <property type="project" value="UniProtKB-SubCell"/>
</dbReference>
<protein>
    <submittedName>
        <fullName evidence="8">EamA family transporter</fullName>
    </submittedName>
</protein>
<feature type="transmembrane region" description="Helical" evidence="6">
    <location>
        <begin position="253"/>
        <end position="271"/>
    </location>
</feature>
<organism evidence="8 9">
    <name type="scientific">Sphingorhabdus lacus</name>
    <dbReference type="NCBI Taxonomy" id="392610"/>
    <lineage>
        <taxon>Bacteria</taxon>
        <taxon>Pseudomonadati</taxon>
        <taxon>Pseudomonadota</taxon>
        <taxon>Alphaproteobacteria</taxon>
        <taxon>Sphingomonadales</taxon>
        <taxon>Sphingomonadaceae</taxon>
        <taxon>Sphingorhabdus</taxon>
    </lineage>
</organism>
<evidence type="ECO:0000256" key="2">
    <source>
        <dbReference type="ARBA" id="ARBA00007362"/>
    </source>
</evidence>
<dbReference type="PANTHER" id="PTHR32322:SF2">
    <property type="entry name" value="EAMA DOMAIN-CONTAINING PROTEIN"/>
    <property type="match status" value="1"/>
</dbReference>
<feature type="transmembrane region" description="Helical" evidence="6">
    <location>
        <begin position="189"/>
        <end position="210"/>
    </location>
</feature>
<feature type="transmembrane region" description="Helical" evidence="6">
    <location>
        <begin position="12"/>
        <end position="29"/>
    </location>
</feature>
<dbReference type="Proteomes" id="UP000428803">
    <property type="component" value="Chromosome"/>
</dbReference>
<feature type="transmembrane region" description="Helical" evidence="6">
    <location>
        <begin position="41"/>
        <end position="59"/>
    </location>
</feature>
<name>A0A6I6L7N7_9SPHN</name>
<gene>
    <name evidence="8" type="ORF">EUU25_15320</name>
</gene>
<dbReference type="SUPFAM" id="SSF103481">
    <property type="entry name" value="Multidrug resistance efflux transporter EmrE"/>
    <property type="match status" value="2"/>
</dbReference>
<dbReference type="OrthoDB" id="2352272at2"/>
<dbReference type="AlphaFoldDB" id="A0A6I6L7N7"/>
<dbReference type="InterPro" id="IPR000620">
    <property type="entry name" value="EamA_dom"/>
</dbReference>
<dbReference type="InterPro" id="IPR050638">
    <property type="entry name" value="AA-Vitamin_Transporters"/>
</dbReference>
<feature type="transmembrane region" description="Helical" evidence="6">
    <location>
        <begin position="96"/>
        <end position="115"/>
    </location>
</feature>
<feature type="domain" description="EamA" evidence="7">
    <location>
        <begin position="159"/>
        <end position="294"/>
    </location>
</feature>
<feature type="transmembrane region" description="Helical" evidence="6">
    <location>
        <begin position="277"/>
        <end position="295"/>
    </location>
</feature>
<dbReference type="KEGG" id="slaa:EUU25_15320"/>
<reference evidence="9" key="1">
    <citation type="submission" date="2019-01" db="EMBL/GenBank/DDBJ databases">
        <title>Sphingorhabdus lacus sp.nov., isolated from an oligotrophic freshwater lake.</title>
        <authorList>
            <person name="Park M."/>
        </authorList>
    </citation>
    <scope>NUCLEOTIDE SEQUENCE [LARGE SCALE GENOMIC DNA]</scope>
    <source>
        <strain evidence="9">IMCC1753</strain>
    </source>
</reference>
<evidence type="ECO:0000259" key="7">
    <source>
        <dbReference type="Pfam" id="PF00892"/>
    </source>
</evidence>
<evidence type="ECO:0000256" key="3">
    <source>
        <dbReference type="ARBA" id="ARBA00022692"/>
    </source>
</evidence>
<comment type="subcellular location">
    <subcellularLocation>
        <location evidence="1">Membrane</location>
        <topology evidence="1">Multi-pass membrane protein</topology>
    </subcellularLocation>
</comment>
<sequence>MAEPGLLTPRVLIPFLFVSVIWGSTWFVIRDQLSVVPSSWSVTYRFTVASIGMFLLALVMRQPLRIDREFLGWAAFLGLVQFSLNFNFVYLAEHHITSGLVAVIFALLIIPNAILGKWWLGRPIGRPFIIGSAIATTGVGLLMLREYRVAPVGGTEVLIGLSFTIAAVFFASISNVLQVTPRIARFPTVTILAWSMLCGAIINAIIAFVVAGPPVIDPRPAYLGGVLYLGIVGTVLTFPFYFRLIRDIGPGKAAYTGVLIPVIAMLISTALEGYEWSLLAISGAALAMIGLVVAMQTRKA</sequence>
<evidence type="ECO:0000256" key="5">
    <source>
        <dbReference type="ARBA" id="ARBA00023136"/>
    </source>
</evidence>
<evidence type="ECO:0000256" key="4">
    <source>
        <dbReference type="ARBA" id="ARBA00022989"/>
    </source>
</evidence>